<feature type="compositionally biased region" description="Polar residues" evidence="1">
    <location>
        <begin position="434"/>
        <end position="443"/>
    </location>
</feature>
<dbReference type="STRING" id="1230905.A0A1G4JEE9"/>
<reference evidence="2 3" key="1">
    <citation type="submission" date="2016-03" db="EMBL/GenBank/DDBJ databases">
        <authorList>
            <person name="Devillers H."/>
        </authorList>
    </citation>
    <scope>NUCLEOTIDE SEQUENCE [LARGE SCALE GENOMIC DNA]</scope>
    <source>
        <strain evidence="2">CBS 11717</strain>
    </source>
</reference>
<evidence type="ECO:0000313" key="2">
    <source>
        <dbReference type="EMBL" id="SCU88488.1"/>
    </source>
</evidence>
<feature type="compositionally biased region" description="Basic and acidic residues" evidence="1">
    <location>
        <begin position="65"/>
        <end position="78"/>
    </location>
</feature>
<dbReference type="InterPro" id="IPR034586">
    <property type="entry name" value="Bfa1/Byr4"/>
</dbReference>
<dbReference type="GO" id="GO:0031578">
    <property type="term" value="P:mitotic spindle orientation checkpoint signaling"/>
    <property type="evidence" value="ECO:0007669"/>
    <property type="project" value="TreeGrafter"/>
</dbReference>
<dbReference type="GO" id="GO:0044732">
    <property type="term" value="C:mitotic spindle pole body"/>
    <property type="evidence" value="ECO:0007669"/>
    <property type="project" value="TreeGrafter"/>
</dbReference>
<feature type="compositionally biased region" description="Basic and acidic residues" evidence="1">
    <location>
        <begin position="289"/>
        <end position="310"/>
    </location>
</feature>
<feature type="compositionally biased region" description="Acidic residues" evidence="1">
    <location>
        <begin position="10"/>
        <end position="20"/>
    </location>
</feature>
<evidence type="ECO:0000256" key="1">
    <source>
        <dbReference type="SAM" id="MobiDB-lite"/>
    </source>
</evidence>
<name>A0A1G4JEE9_9SACH</name>
<keyword evidence="3" id="KW-1185">Reference proteome</keyword>
<accession>A0A1G4JEE9</accession>
<dbReference type="GO" id="GO:1990334">
    <property type="term" value="C:Bfa1-Bub2 complex"/>
    <property type="evidence" value="ECO:0007669"/>
    <property type="project" value="InterPro"/>
</dbReference>
<dbReference type="PANTHER" id="PTHR35140">
    <property type="entry name" value="MITOTIC CHECK POINT PROTEIN BFA1"/>
    <property type="match status" value="1"/>
</dbReference>
<feature type="region of interest" description="Disordered" evidence="1">
    <location>
        <begin position="429"/>
        <end position="457"/>
    </location>
</feature>
<dbReference type="AlphaFoldDB" id="A0A1G4JEE9"/>
<gene>
    <name evidence="2" type="ORF">LAMI_0D10286G</name>
</gene>
<sequence length="536" mass="62172">MSIRPSPNDDIPETSFEDIETTLSPINRYKNGYNQSSPLRKQMPPPSTTSSESTTFSGNGNRYSTHTESDDADEEGKNFLDEFEEFHDKDEYQDIIKAHFDGRKRSNEKKTGMGGLNAFAEENGDNIDELADQFDQNLTLRARKSSEIPTLKLDKNAKQPNVSLKKSIRMPKSFERVSRRGIGNSRSASNLRVNWERPAPTNLRYKKSMPLLSREGIINEEYEDNNYEEDFEDDFKFEKNMLQPQFLNREPQLKPISPRQYTITTDETLLTPQLHSRHKDWVNPSNLNHFKEQQRRKARESGSYRKNRESVNHRLKTIKQEIDQNTPIKKGKMIYNPEKRTWEGNEQSLLRFRDVDTAEKKAIVITDKKLPYSSGSRARISDAKRQSNPKIVGKMMFDAQNLQWLRVDGQEEDPFADIPDYIPVTIPLDGGPQRSATAMIPQSSHRDPTKKRFSSTATTRFHSLSTTPYDFTFQIDSRTLEKFYHEENRWSKKVGGWFILDDPDVTSTNNDQKLPDPQSKNFMYEIRNMVISSARN</sequence>
<protein>
    <submittedName>
        <fullName evidence="2">LAMI_0D10286g1_1</fullName>
    </submittedName>
</protein>
<organism evidence="2 3">
    <name type="scientific">Lachancea mirantina</name>
    <dbReference type="NCBI Taxonomy" id="1230905"/>
    <lineage>
        <taxon>Eukaryota</taxon>
        <taxon>Fungi</taxon>
        <taxon>Dikarya</taxon>
        <taxon>Ascomycota</taxon>
        <taxon>Saccharomycotina</taxon>
        <taxon>Saccharomycetes</taxon>
        <taxon>Saccharomycetales</taxon>
        <taxon>Saccharomycetaceae</taxon>
        <taxon>Lachancea</taxon>
    </lineage>
</organism>
<dbReference type="Proteomes" id="UP000191024">
    <property type="component" value="Chromosome D"/>
</dbReference>
<feature type="region of interest" description="Disordered" evidence="1">
    <location>
        <begin position="280"/>
        <end position="310"/>
    </location>
</feature>
<feature type="region of interest" description="Disordered" evidence="1">
    <location>
        <begin position="1"/>
        <end position="78"/>
    </location>
</feature>
<dbReference type="OrthoDB" id="19159at2759"/>
<dbReference type="PANTHER" id="PTHR35140:SF1">
    <property type="entry name" value="MITOTIC CHECK POINT PROTEIN BFA1"/>
    <property type="match status" value="1"/>
</dbReference>
<proteinExistence type="predicted"/>
<dbReference type="EMBL" id="LT598463">
    <property type="protein sequence ID" value="SCU88488.1"/>
    <property type="molecule type" value="Genomic_DNA"/>
</dbReference>
<dbReference type="GO" id="GO:0005096">
    <property type="term" value="F:GTPase activator activity"/>
    <property type="evidence" value="ECO:0007669"/>
    <property type="project" value="InterPro"/>
</dbReference>
<evidence type="ECO:0000313" key="3">
    <source>
        <dbReference type="Proteomes" id="UP000191024"/>
    </source>
</evidence>